<dbReference type="KEGG" id="lrs:PX52LOC_01653"/>
<proteinExistence type="predicted"/>
<dbReference type="Gene3D" id="3.40.50.300">
    <property type="entry name" value="P-loop containing nucleotide triphosphate hydrolases"/>
    <property type="match status" value="1"/>
</dbReference>
<name>A0A5C1A6A2_9BACT</name>
<gene>
    <name evidence="2" type="ORF">PX52LOC_01653</name>
</gene>
<keyword evidence="3" id="KW-1185">Reference proteome</keyword>
<dbReference type="InterPro" id="IPR027417">
    <property type="entry name" value="P-loop_NTPase"/>
</dbReference>
<reference evidence="3" key="1">
    <citation type="submission" date="2019-08" db="EMBL/GenBank/DDBJ databases">
        <title>Limnoglobus roseus gen. nov., sp. nov., a novel freshwater planctomycete with a giant genome from the family Gemmataceae.</title>
        <authorList>
            <person name="Kulichevskaya I.S."/>
            <person name="Naumoff D.G."/>
            <person name="Miroshnikov K."/>
            <person name="Ivanova A."/>
            <person name="Philippov D.A."/>
            <person name="Hakobyan A."/>
            <person name="Rijpstra I.C."/>
            <person name="Sinninghe Damste J.S."/>
            <person name="Liesack W."/>
            <person name="Dedysh S.N."/>
        </authorList>
    </citation>
    <scope>NUCLEOTIDE SEQUENCE [LARGE SCALE GENOMIC DNA]</scope>
    <source>
        <strain evidence="3">PX52</strain>
    </source>
</reference>
<sequence length="308" mass="33800">MSLTITPAKRKAVPMLISLSGVSGSGKTYSALLLAAGLAGKGSVGFLDTENGRGSMYADSPGIMAALPDGYEIAEIKEPFAPSRYSDAIEAFEKHGCKVLVIDSMTHEWEGHGGCSDIAENNKLRGMPNWARAKMEHKRMMNHLLASSMHLIFCLRAREKTLIVKDAQGKEQFVPKGLQPVQEKNFAFEMTLSLLLEEGTHRPVVTKCPEPLLPLFAGEQPLVTKDMGRKLRAWSEGGAPAEENPEVLFRQGTEYAALGTTSYTDFWETLTGKQKKVLLPKHEENKALARMADDRQKAAEAPPAELKF</sequence>
<feature type="compositionally biased region" description="Basic and acidic residues" evidence="1">
    <location>
        <begin position="288"/>
        <end position="298"/>
    </location>
</feature>
<dbReference type="RefSeq" id="WP_149109627.1">
    <property type="nucleotide sequence ID" value="NZ_CP042425.1"/>
</dbReference>
<accession>A0A5C1A6A2</accession>
<evidence type="ECO:0008006" key="4">
    <source>
        <dbReference type="Google" id="ProtNLM"/>
    </source>
</evidence>
<evidence type="ECO:0000313" key="3">
    <source>
        <dbReference type="Proteomes" id="UP000324974"/>
    </source>
</evidence>
<dbReference type="Proteomes" id="UP000324974">
    <property type="component" value="Chromosome"/>
</dbReference>
<dbReference type="SUPFAM" id="SSF52540">
    <property type="entry name" value="P-loop containing nucleoside triphosphate hydrolases"/>
    <property type="match status" value="1"/>
</dbReference>
<dbReference type="Pfam" id="PF13479">
    <property type="entry name" value="AAA_24"/>
    <property type="match status" value="1"/>
</dbReference>
<dbReference type="AlphaFoldDB" id="A0A5C1A6A2"/>
<dbReference type="OrthoDB" id="279352at2"/>
<evidence type="ECO:0000313" key="2">
    <source>
        <dbReference type="EMBL" id="QEL14759.1"/>
    </source>
</evidence>
<protein>
    <recommendedName>
        <fullName evidence="4">AAA family ATPase</fullName>
    </recommendedName>
</protein>
<dbReference type="EMBL" id="CP042425">
    <property type="protein sequence ID" value="QEL14759.1"/>
    <property type="molecule type" value="Genomic_DNA"/>
</dbReference>
<organism evidence="2 3">
    <name type="scientific">Limnoglobus roseus</name>
    <dbReference type="NCBI Taxonomy" id="2598579"/>
    <lineage>
        <taxon>Bacteria</taxon>
        <taxon>Pseudomonadati</taxon>
        <taxon>Planctomycetota</taxon>
        <taxon>Planctomycetia</taxon>
        <taxon>Gemmatales</taxon>
        <taxon>Gemmataceae</taxon>
        <taxon>Limnoglobus</taxon>
    </lineage>
</organism>
<feature type="region of interest" description="Disordered" evidence="1">
    <location>
        <begin position="288"/>
        <end position="308"/>
    </location>
</feature>
<evidence type="ECO:0000256" key="1">
    <source>
        <dbReference type="SAM" id="MobiDB-lite"/>
    </source>
</evidence>